<evidence type="ECO:0000313" key="3">
    <source>
        <dbReference type="Proteomes" id="UP001199106"/>
    </source>
</evidence>
<feature type="chain" id="PRO_5042232082" evidence="1">
    <location>
        <begin position="21"/>
        <end position="406"/>
    </location>
</feature>
<keyword evidence="1" id="KW-0732">Signal</keyword>
<evidence type="ECO:0000313" key="2">
    <source>
        <dbReference type="EMBL" id="KAG9193459.1"/>
    </source>
</evidence>
<feature type="signal peptide" evidence="1">
    <location>
        <begin position="1"/>
        <end position="20"/>
    </location>
</feature>
<evidence type="ECO:0000256" key="1">
    <source>
        <dbReference type="SAM" id="SignalP"/>
    </source>
</evidence>
<dbReference type="EMBL" id="JAANER010000002">
    <property type="protein sequence ID" value="KAG9193459.1"/>
    <property type="molecule type" value="Genomic_DNA"/>
</dbReference>
<sequence length="406" mass="45277">MKLTRIVFVAGLIVLRATEALGSFSNVNSESLEYQNLTLSARGDPDDDTDDDDYSSPAFYPADDELWHQSKCRGVKLMLATTQNPAEAERFISPLASVWDGDMTDELATWGYKERTDSPDNDFSLDAIKPMLDDMRISTQISLYGGPNYCYSLTHCNSDIVERDSWGHLPPIPNQHYTANGRKYRVTGAYASIVVNPDVGYILFLRRGSAEHEARSLWNIRDQDSVPRDELPALRASSDIAWAFWKRTTDTLGKINFFVSMSITNGDTEKVIDRVLEGKTMTVVPVWPGIFVGVTSEDYLALMGTPNARGVGYFLAQHKAQIGGNRYVKGIRIFRARADSALSSMVFFVDWAPFPPPAVPTDPIDVLVPPPGSGMEALMDTYEGNVTKRSEDGKNIVRSHKIWTRL</sequence>
<dbReference type="AlphaFoldDB" id="A0AAD4IF83"/>
<dbReference type="Proteomes" id="UP001199106">
    <property type="component" value="Unassembled WGS sequence"/>
</dbReference>
<name>A0AAD4IF83_9PLEO</name>
<comment type="caution">
    <text evidence="2">The sequence shown here is derived from an EMBL/GenBank/DDBJ whole genome shotgun (WGS) entry which is preliminary data.</text>
</comment>
<reference evidence="2" key="1">
    <citation type="submission" date="2021-07" db="EMBL/GenBank/DDBJ databases">
        <title>Genome Resource of American Ginseng Black Spot Pathogen Alternaria panax.</title>
        <authorList>
            <person name="Qiu C."/>
            <person name="Wang W."/>
            <person name="Liu Z."/>
        </authorList>
    </citation>
    <scope>NUCLEOTIDE SEQUENCE</scope>
    <source>
        <strain evidence="2">BNCC115425</strain>
    </source>
</reference>
<keyword evidence="3" id="KW-1185">Reference proteome</keyword>
<gene>
    <name evidence="2" type="ORF">G6011_03494</name>
</gene>
<accession>A0AAD4IF83</accession>
<proteinExistence type="predicted"/>
<organism evidence="2 3">
    <name type="scientific">Alternaria panax</name>
    <dbReference type="NCBI Taxonomy" id="48097"/>
    <lineage>
        <taxon>Eukaryota</taxon>
        <taxon>Fungi</taxon>
        <taxon>Dikarya</taxon>
        <taxon>Ascomycota</taxon>
        <taxon>Pezizomycotina</taxon>
        <taxon>Dothideomycetes</taxon>
        <taxon>Pleosporomycetidae</taxon>
        <taxon>Pleosporales</taxon>
        <taxon>Pleosporineae</taxon>
        <taxon>Pleosporaceae</taxon>
        <taxon>Alternaria</taxon>
        <taxon>Alternaria sect. Panax</taxon>
    </lineage>
</organism>
<protein>
    <submittedName>
        <fullName evidence="2">Uncharacterized protein</fullName>
    </submittedName>
</protein>